<dbReference type="AlphaFoldDB" id="A0A6U8RYG5"/>
<dbReference type="SUPFAM" id="SSF103506">
    <property type="entry name" value="Mitochondrial carrier"/>
    <property type="match status" value="1"/>
</dbReference>
<accession>A0A6U8RYG5</accession>
<evidence type="ECO:0000256" key="9">
    <source>
        <dbReference type="RuleBase" id="RU000488"/>
    </source>
</evidence>
<keyword evidence="7 8" id="KW-0472">Membrane</keyword>
<organism evidence="11">
    <name type="scientific">Emiliania huxleyi</name>
    <name type="common">Coccolithophore</name>
    <name type="synonym">Pontosphaera huxleyi</name>
    <dbReference type="NCBI Taxonomy" id="2903"/>
    <lineage>
        <taxon>Eukaryota</taxon>
        <taxon>Haptista</taxon>
        <taxon>Haptophyta</taxon>
        <taxon>Prymnesiophyceae</taxon>
        <taxon>Isochrysidales</taxon>
        <taxon>Noelaerhabdaceae</taxon>
        <taxon>Emiliania</taxon>
    </lineage>
</organism>
<evidence type="ECO:0000256" key="4">
    <source>
        <dbReference type="ARBA" id="ARBA00022692"/>
    </source>
</evidence>
<dbReference type="EMBL" id="HBIR01034411">
    <property type="protein sequence ID" value="CAE0564784.1"/>
    <property type="molecule type" value="Transcribed_RNA"/>
</dbReference>
<reference evidence="11" key="1">
    <citation type="submission" date="2021-01" db="EMBL/GenBank/DDBJ databases">
        <authorList>
            <person name="Corre E."/>
            <person name="Pelletier E."/>
            <person name="Niang G."/>
            <person name="Scheremetjew M."/>
            <person name="Finn R."/>
            <person name="Kale V."/>
            <person name="Holt S."/>
            <person name="Cochrane G."/>
            <person name="Meng A."/>
            <person name="Brown T."/>
            <person name="Cohen L."/>
        </authorList>
    </citation>
    <scope>NUCLEOTIDE SEQUENCE</scope>
    <source>
        <strain evidence="11">379</strain>
    </source>
</reference>
<dbReference type="Pfam" id="PF00153">
    <property type="entry name" value="Mito_carr"/>
    <property type="match status" value="3"/>
</dbReference>
<evidence type="ECO:0000256" key="7">
    <source>
        <dbReference type="ARBA" id="ARBA00023136"/>
    </source>
</evidence>
<name>A0A6U8RYG5_EMIHU</name>
<protein>
    <recommendedName>
        <fullName evidence="12">Mitochondrial carrier protein</fullName>
    </recommendedName>
</protein>
<feature type="repeat" description="Solcar" evidence="8">
    <location>
        <begin position="200"/>
        <end position="289"/>
    </location>
</feature>
<evidence type="ECO:0000313" key="11">
    <source>
        <dbReference type="EMBL" id="CAE0564784.1"/>
    </source>
</evidence>
<evidence type="ECO:0008006" key="12">
    <source>
        <dbReference type="Google" id="ProtNLM"/>
    </source>
</evidence>
<sequence length="302" mass="31359">MDEQQPISPVTSVLLGGAAGSIAEVVVLPALVVRTRMMVQGADRSLTAYSSFGDAIRTIYRTEGVGAFYKGLGLNVLITPLARGLYMAGAELSKETLGEGTALTDFAVGMNAQLLASIAYIPRDIVVERCAIDGQLKSQVGSTASSAAALRTILSAEGLAGFYRAFLPHQLVWVPFNGIFFAALGKLKEAEAALGVKTEERYLLGVANTFASAGVAAAATNPIDVVKTRLQVAGANPDVFSYRGPIDCLAKLIRAEGPAALFAGLVGRFLYAGPGFAIFLPTYDVLKRLALSGAGGAPRSGG</sequence>
<evidence type="ECO:0000256" key="3">
    <source>
        <dbReference type="ARBA" id="ARBA00022448"/>
    </source>
</evidence>
<dbReference type="InterPro" id="IPR018108">
    <property type="entry name" value="MCP_transmembrane"/>
</dbReference>
<dbReference type="GO" id="GO:0016020">
    <property type="term" value="C:membrane"/>
    <property type="evidence" value="ECO:0007669"/>
    <property type="project" value="UniProtKB-SubCell"/>
</dbReference>
<evidence type="ECO:0000256" key="2">
    <source>
        <dbReference type="ARBA" id="ARBA00006375"/>
    </source>
</evidence>
<dbReference type="Gene3D" id="1.50.40.10">
    <property type="entry name" value="Mitochondrial carrier domain"/>
    <property type="match status" value="2"/>
</dbReference>
<keyword evidence="6 10" id="KW-1133">Transmembrane helix</keyword>
<evidence type="ECO:0000256" key="6">
    <source>
        <dbReference type="ARBA" id="ARBA00022989"/>
    </source>
</evidence>
<feature type="transmembrane region" description="Helical" evidence="10">
    <location>
        <begin position="12"/>
        <end position="33"/>
    </location>
</feature>
<keyword evidence="3 9" id="KW-0813">Transport</keyword>
<keyword evidence="5" id="KW-0677">Repeat</keyword>
<evidence type="ECO:0000256" key="10">
    <source>
        <dbReference type="SAM" id="Phobius"/>
    </source>
</evidence>
<comment type="subcellular location">
    <subcellularLocation>
        <location evidence="1">Membrane</location>
        <topology evidence="1">Multi-pass membrane protein</topology>
    </subcellularLocation>
</comment>
<feature type="repeat" description="Solcar" evidence="8">
    <location>
        <begin position="100"/>
        <end position="190"/>
    </location>
</feature>
<dbReference type="InterPro" id="IPR023395">
    <property type="entry name" value="MCP_dom_sf"/>
</dbReference>
<dbReference type="PROSITE" id="PS50920">
    <property type="entry name" value="SOLCAR"/>
    <property type="match status" value="3"/>
</dbReference>
<evidence type="ECO:0000256" key="5">
    <source>
        <dbReference type="ARBA" id="ARBA00022737"/>
    </source>
</evidence>
<comment type="similarity">
    <text evidence="2 9">Belongs to the mitochondrial carrier (TC 2.A.29) family.</text>
</comment>
<evidence type="ECO:0000256" key="1">
    <source>
        <dbReference type="ARBA" id="ARBA00004141"/>
    </source>
</evidence>
<feature type="repeat" description="Solcar" evidence="8">
    <location>
        <begin position="7"/>
        <end position="96"/>
    </location>
</feature>
<proteinExistence type="inferred from homology"/>
<dbReference type="PANTHER" id="PTHR45667">
    <property type="entry name" value="S-ADENOSYLMETHIONINE MITOCHONDRIAL CARRIER PROTEIN"/>
    <property type="match status" value="1"/>
</dbReference>
<gene>
    <name evidence="11" type="ORF">EHUX00137_LOCUS26800</name>
</gene>
<keyword evidence="4 8" id="KW-0812">Transmembrane</keyword>
<evidence type="ECO:0000256" key="8">
    <source>
        <dbReference type="PROSITE-ProRule" id="PRU00282"/>
    </source>
</evidence>